<proteinExistence type="predicted"/>
<gene>
    <name evidence="2" type="ORF">Bca52824_056299</name>
</gene>
<dbReference type="Proteomes" id="UP000886595">
    <property type="component" value="Unassembled WGS sequence"/>
</dbReference>
<dbReference type="AlphaFoldDB" id="A0A8X7QV23"/>
<feature type="region of interest" description="Disordered" evidence="1">
    <location>
        <begin position="52"/>
        <end position="78"/>
    </location>
</feature>
<reference evidence="2 3" key="1">
    <citation type="submission" date="2020-02" db="EMBL/GenBank/DDBJ databases">
        <authorList>
            <person name="Ma Q."/>
            <person name="Huang Y."/>
            <person name="Song X."/>
            <person name="Pei D."/>
        </authorList>
    </citation>
    <scope>NUCLEOTIDE SEQUENCE [LARGE SCALE GENOMIC DNA]</scope>
    <source>
        <strain evidence="2">Sxm20200214</strain>
        <tissue evidence="2">Leaf</tissue>
    </source>
</reference>
<feature type="compositionally biased region" description="Acidic residues" evidence="1">
    <location>
        <begin position="209"/>
        <end position="221"/>
    </location>
</feature>
<accession>A0A8X7QV23</accession>
<feature type="compositionally biased region" description="Acidic residues" evidence="1">
    <location>
        <begin position="346"/>
        <end position="368"/>
    </location>
</feature>
<comment type="caution">
    <text evidence="2">The sequence shown here is derived from an EMBL/GenBank/DDBJ whole genome shotgun (WGS) entry which is preliminary data.</text>
</comment>
<protein>
    <submittedName>
        <fullName evidence="2">Uncharacterized protein</fullName>
    </submittedName>
</protein>
<feature type="compositionally biased region" description="Polar residues" evidence="1">
    <location>
        <begin position="232"/>
        <end position="241"/>
    </location>
</feature>
<feature type="compositionally biased region" description="Polar residues" evidence="1">
    <location>
        <begin position="314"/>
        <end position="326"/>
    </location>
</feature>
<dbReference type="EMBL" id="JAAMPC010000012">
    <property type="protein sequence ID" value="KAG2273744.1"/>
    <property type="molecule type" value="Genomic_DNA"/>
</dbReference>
<feature type="region of interest" description="Disordered" evidence="1">
    <location>
        <begin position="150"/>
        <end position="400"/>
    </location>
</feature>
<feature type="compositionally biased region" description="Basic and acidic residues" evidence="1">
    <location>
        <begin position="59"/>
        <end position="73"/>
    </location>
</feature>
<evidence type="ECO:0000256" key="1">
    <source>
        <dbReference type="SAM" id="MobiDB-lite"/>
    </source>
</evidence>
<dbReference type="OrthoDB" id="10586298at2759"/>
<evidence type="ECO:0000313" key="3">
    <source>
        <dbReference type="Proteomes" id="UP000886595"/>
    </source>
</evidence>
<name>A0A8X7QV23_BRACI</name>
<keyword evidence="3" id="KW-1185">Reference proteome</keyword>
<feature type="compositionally biased region" description="Basic and acidic residues" evidence="1">
    <location>
        <begin position="328"/>
        <end position="345"/>
    </location>
</feature>
<feature type="compositionally biased region" description="Basic and acidic residues" evidence="1">
    <location>
        <begin position="193"/>
        <end position="207"/>
    </location>
</feature>
<organism evidence="2 3">
    <name type="scientific">Brassica carinata</name>
    <name type="common">Ethiopian mustard</name>
    <name type="synonym">Abyssinian cabbage</name>
    <dbReference type="NCBI Taxonomy" id="52824"/>
    <lineage>
        <taxon>Eukaryota</taxon>
        <taxon>Viridiplantae</taxon>
        <taxon>Streptophyta</taxon>
        <taxon>Embryophyta</taxon>
        <taxon>Tracheophyta</taxon>
        <taxon>Spermatophyta</taxon>
        <taxon>Magnoliopsida</taxon>
        <taxon>eudicotyledons</taxon>
        <taxon>Gunneridae</taxon>
        <taxon>Pentapetalae</taxon>
        <taxon>rosids</taxon>
        <taxon>malvids</taxon>
        <taxon>Brassicales</taxon>
        <taxon>Brassicaceae</taxon>
        <taxon>Brassiceae</taxon>
        <taxon>Brassica</taxon>
    </lineage>
</organism>
<feature type="region of interest" description="Disordered" evidence="1">
    <location>
        <begin position="414"/>
        <end position="467"/>
    </location>
</feature>
<feature type="compositionally biased region" description="Basic and acidic residues" evidence="1">
    <location>
        <begin position="388"/>
        <end position="400"/>
    </location>
</feature>
<evidence type="ECO:0000313" key="2">
    <source>
        <dbReference type="EMBL" id="KAG2273744.1"/>
    </source>
</evidence>
<sequence>MLKNDSDHLTGDLEIFVDLRDISVLDTNIETNKGDEVISDEKETEKSLVQVNKQEGTLEADKAISEEGSKQNDNDQEIGDTEIYIDLGDILVSEHANTETNNDNEESKNVQAFDSLVQVEHQETEDAIQDNIFETEKTNTFDEAMMNRTAGVSEAEPEEDNSGVDLDGTISEADSNQTDNRETEHATQVNDSETEKINTLDEDKMVDQTEGDSETEPEEGTEIYVDLGDNSVLENANSEIINDNKDSSGVDSNDTISEADSNQADNQETEQTIQENDPETEKINTFDEETVVDQTDGDSKAEPEEDSSGVDSDGTISEADSNQADNQETEHKIQENDHELEKINTFDEEAVVDQTDGDSEAESEDDSSGVDSDGIIYEADSNQADNQETEHAIQENDHETEKINTFVIEAVVDQTDGDVEGDNSGVDSDVTISEADPNQAFPRPDKSAASKKSAMKMDNVSNTNKENNLEMMMMNIVNDSDNGESKGVTTKKKKVKIDEETLKDFSKRQLVKMVKEFSIKSSNN</sequence>
<feature type="compositionally biased region" description="Polar residues" evidence="1">
    <location>
        <begin position="249"/>
        <end position="275"/>
    </location>
</feature>